<dbReference type="PANTHER" id="PTHR43166">
    <property type="entry name" value="AMINO ACID IMPORT ATP-BINDING PROTEIN"/>
    <property type="match status" value="1"/>
</dbReference>
<dbReference type="InterPro" id="IPR030679">
    <property type="entry name" value="ABC_ATPase_HisP-typ"/>
</dbReference>
<dbReference type="CDD" id="cd03262">
    <property type="entry name" value="ABC_HisP_GlnQ"/>
    <property type="match status" value="1"/>
</dbReference>
<gene>
    <name evidence="10" type="ORF">ATCC9714_00951</name>
</gene>
<dbReference type="InterPro" id="IPR003593">
    <property type="entry name" value="AAA+_ATPase"/>
</dbReference>
<keyword evidence="11" id="KW-1185">Reference proteome</keyword>
<keyword evidence="7" id="KW-0029">Amino-acid transport</keyword>
<dbReference type="SMART" id="SM00382">
    <property type="entry name" value="AAA"/>
    <property type="match status" value="1"/>
</dbReference>
<keyword evidence="8" id="KW-0472">Membrane</keyword>
<dbReference type="PROSITE" id="PS00211">
    <property type="entry name" value="ABC_TRANSPORTER_1"/>
    <property type="match status" value="1"/>
</dbReference>
<proteinExistence type="inferred from homology"/>
<dbReference type="InterPro" id="IPR017871">
    <property type="entry name" value="ABC_transporter-like_CS"/>
</dbReference>
<dbReference type="Gene3D" id="3.40.50.300">
    <property type="entry name" value="P-loop containing nucleotide triphosphate hydrolases"/>
    <property type="match status" value="1"/>
</dbReference>
<evidence type="ECO:0000256" key="1">
    <source>
        <dbReference type="ARBA" id="ARBA00004202"/>
    </source>
</evidence>
<evidence type="ECO:0000256" key="2">
    <source>
        <dbReference type="ARBA" id="ARBA00005417"/>
    </source>
</evidence>
<keyword evidence="5" id="KW-0547">Nucleotide-binding</keyword>
<organism evidence="10 11">
    <name type="scientific">Paraclostridium sordellii</name>
    <name type="common">Clostridium sordellii</name>
    <dbReference type="NCBI Taxonomy" id="1505"/>
    <lineage>
        <taxon>Bacteria</taxon>
        <taxon>Bacillati</taxon>
        <taxon>Bacillota</taxon>
        <taxon>Clostridia</taxon>
        <taxon>Peptostreptococcales</taxon>
        <taxon>Peptostreptococcaceae</taxon>
        <taxon>Paraclostridium</taxon>
    </lineage>
</organism>
<evidence type="ECO:0000256" key="8">
    <source>
        <dbReference type="ARBA" id="ARBA00023136"/>
    </source>
</evidence>
<dbReference type="PROSITE" id="PS50893">
    <property type="entry name" value="ABC_TRANSPORTER_2"/>
    <property type="match status" value="1"/>
</dbReference>
<dbReference type="GO" id="GO:0016787">
    <property type="term" value="F:hydrolase activity"/>
    <property type="evidence" value="ECO:0007669"/>
    <property type="project" value="UniProtKB-KW"/>
</dbReference>
<comment type="similarity">
    <text evidence="2">Belongs to the ABC transporter superfamily.</text>
</comment>
<keyword evidence="10" id="KW-0378">Hydrolase</keyword>
<evidence type="ECO:0000256" key="3">
    <source>
        <dbReference type="ARBA" id="ARBA00022448"/>
    </source>
</evidence>
<evidence type="ECO:0000259" key="9">
    <source>
        <dbReference type="PROSITE" id="PS50893"/>
    </source>
</evidence>
<evidence type="ECO:0000256" key="7">
    <source>
        <dbReference type="ARBA" id="ARBA00022970"/>
    </source>
</evidence>
<dbReference type="GO" id="GO:0005524">
    <property type="term" value="F:ATP binding"/>
    <property type="evidence" value="ECO:0007669"/>
    <property type="project" value="UniProtKB-KW"/>
</dbReference>
<dbReference type="InterPro" id="IPR050086">
    <property type="entry name" value="MetN_ABC_transporter-like"/>
</dbReference>
<dbReference type="Pfam" id="PF00005">
    <property type="entry name" value="ABC_tran"/>
    <property type="match status" value="1"/>
</dbReference>
<keyword evidence="3" id="KW-0813">Transport</keyword>
<evidence type="ECO:0000256" key="4">
    <source>
        <dbReference type="ARBA" id="ARBA00022475"/>
    </source>
</evidence>
<evidence type="ECO:0000256" key="5">
    <source>
        <dbReference type="ARBA" id="ARBA00022741"/>
    </source>
</evidence>
<dbReference type="InterPro" id="IPR003439">
    <property type="entry name" value="ABC_transporter-like_ATP-bd"/>
</dbReference>
<keyword evidence="6 10" id="KW-0067">ATP-binding</keyword>
<dbReference type="RefSeq" id="WP_054629913.1">
    <property type="nucleotide sequence ID" value="NZ_CDNJ01000027.1"/>
</dbReference>
<dbReference type="EMBL" id="LN679998">
    <property type="protein sequence ID" value="CEJ72207.1"/>
    <property type="molecule type" value="Genomic_DNA"/>
</dbReference>
<sequence>MIQIKNIKKNFGKNEVLKDINLNIKKGEIVAILGPSGSGKSTLLRCINLLESPNGGEIIYKGENILDKKCDINKVRQHIGMVFQNFNLFSNMTVLQNIIVAPTKVKKIKKEEAMKDALVLLERVGLLDKKDDYPSQLSGGQKQRIAIARALAMKPDIMLFDEPTSALDPEMVKEVLDVMKELAKEGMTMAVVTHEIGFAKEVADKVVFMDNGFIIEEGSPKEVFENTKQIRTKQFFDKVI</sequence>
<accession>A0ABM9RJM7</accession>
<dbReference type="EC" id="3.6.3.-" evidence="10"/>
<evidence type="ECO:0000313" key="11">
    <source>
        <dbReference type="Proteomes" id="UP000032811"/>
    </source>
</evidence>
<dbReference type="SUPFAM" id="SSF52540">
    <property type="entry name" value="P-loop containing nucleoside triphosphate hydrolases"/>
    <property type="match status" value="1"/>
</dbReference>
<dbReference type="InterPro" id="IPR027417">
    <property type="entry name" value="P-loop_NTPase"/>
</dbReference>
<feature type="domain" description="ABC transporter" evidence="9">
    <location>
        <begin position="2"/>
        <end position="236"/>
    </location>
</feature>
<comment type="subcellular location">
    <subcellularLocation>
        <location evidence="1">Cell membrane</location>
        <topology evidence="1">Peripheral membrane protein</topology>
    </subcellularLocation>
</comment>
<name>A0ABM9RJM7_PARSO</name>
<dbReference type="PANTHER" id="PTHR43166:SF9">
    <property type="entry name" value="GLUTAMATE_ASPARTATE IMPORT ATP-BINDING PROTEIN GLTL"/>
    <property type="match status" value="1"/>
</dbReference>
<dbReference type="GeneID" id="97535975"/>
<evidence type="ECO:0000313" key="10">
    <source>
        <dbReference type="EMBL" id="CEJ72207.1"/>
    </source>
</evidence>
<evidence type="ECO:0000256" key="6">
    <source>
        <dbReference type="ARBA" id="ARBA00022840"/>
    </source>
</evidence>
<reference evidence="10 11" key="1">
    <citation type="submission" date="2014-11" db="EMBL/GenBank/DDBJ databases">
        <authorList>
            <person name="Aslett M.A."/>
            <person name="De Silva N."/>
        </authorList>
    </citation>
    <scope>NUCLEOTIDE SEQUENCE [LARGE SCALE GENOMIC DNA]</scope>
    <source>
        <strain evidence="10 11">ATCC9714</strain>
    </source>
</reference>
<protein>
    <submittedName>
        <fullName evidence="10">ABC-type transport system, aminoacid-family ATP-binding protein</fullName>
        <ecNumber evidence="10">3.6.3.-</ecNumber>
    </submittedName>
</protein>
<dbReference type="Proteomes" id="UP000032811">
    <property type="component" value="Chromosome 1"/>
</dbReference>
<dbReference type="PIRSF" id="PIRSF039085">
    <property type="entry name" value="ABC_ATPase_HisP"/>
    <property type="match status" value="1"/>
</dbReference>
<keyword evidence="4" id="KW-1003">Cell membrane</keyword>